<evidence type="ECO:0000313" key="4">
    <source>
        <dbReference type="EMBL" id="SVB02021.1"/>
    </source>
</evidence>
<dbReference type="SUPFAM" id="SSF88713">
    <property type="entry name" value="Glycoside hydrolase/deacetylase"/>
    <property type="match status" value="1"/>
</dbReference>
<dbReference type="InterPro" id="IPR051398">
    <property type="entry name" value="Polysacch_Deacetylase"/>
</dbReference>
<dbReference type="CDD" id="cd10918">
    <property type="entry name" value="CE4_NodB_like_5s_6s"/>
    <property type="match status" value="1"/>
</dbReference>
<dbReference type="AlphaFoldDB" id="A0A382AL95"/>
<dbReference type="GO" id="GO:0016810">
    <property type="term" value="F:hydrolase activity, acting on carbon-nitrogen (but not peptide) bonds"/>
    <property type="evidence" value="ECO:0007669"/>
    <property type="project" value="InterPro"/>
</dbReference>
<comment type="subcellular location">
    <subcellularLocation>
        <location evidence="1">Secreted</location>
    </subcellularLocation>
</comment>
<feature type="domain" description="NodB homology" evidence="3">
    <location>
        <begin position="208"/>
        <end position="272"/>
    </location>
</feature>
<evidence type="ECO:0000259" key="3">
    <source>
        <dbReference type="Pfam" id="PF01522"/>
    </source>
</evidence>
<dbReference type="PANTHER" id="PTHR34216">
    <property type="match status" value="1"/>
</dbReference>
<dbReference type="GO" id="GO:0005576">
    <property type="term" value="C:extracellular region"/>
    <property type="evidence" value="ECO:0007669"/>
    <property type="project" value="UniProtKB-SubCell"/>
</dbReference>
<evidence type="ECO:0000256" key="2">
    <source>
        <dbReference type="ARBA" id="ARBA00022729"/>
    </source>
</evidence>
<keyword evidence="2" id="KW-0732">Signal</keyword>
<organism evidence="4">
    <name type="scientific">marine metagenome</name>
    <dbReference type="NCBI Taxonomy" id="408172"/>
    <lineage>
        <taxon>unclassified sequences</taxon>
        <taxon>metagenomes</taxon>
        <taxon>ecological metagenomes</taxon>
    </lineage>
</organism>
<proteinExistence type="predicted"/>
<dbReference type="InterPro" id="IPR002509">
    <property type="entry name" value="NODB_dom"/>
</dbReference>
<sequence length="315" mass="34242">MKSAAYGAFSSAHLEFFAARRGTGHVLNLHRVHPDASPFWPPIHPDQLDWLIGRLKHVGSFVDVKELASIPVPATERIFVLSFDDGYADFLQYALPVIESHGVPSNLNIVAQPTLTGLPIWSARLYDALSHLEGGDLDVIDGLLPAAQSLSHRGSLEHMGFAISNHVRQLPINERLAVIEKIEEAGRPNLDPVRALTVPEITALAPSVHVGAHGGTHESMAQASVSEFEADFKMCRDLFENHLGRPLVTYAFPLGGYRTEHLDFLRASGVEQILLVGEETTKGGSPVLPRLTIGGTLRGQFLAKSVGVTRRPADV</sequence>
<dbReference type="Pfam" id="PF01522">
    <property type="entry name" value="Polysacc_deac_1"/>
    <property type="match status" value="1"/>
</dbReference>
<reference evidence="4" key="1">
    <citation type="submission" date="2018-05" db="EMBL/GenBank/DDBJ databases">
        <authorList>
            <person name="Lanie J.A."/>
            <person name="Ng W.-L."/>
            <person name="Kazmierczak K.M."/>
            <person name="Andrzejewski T.M."/>
            <person name="Davidsen T.M."/>
            <person name="Wayne K.J."/>
            <person name="Tettelin H."/>
            <person name="Glass J.I."/>
            <person name="Rusch D."/>
            <person name="Podicherti R."/>
            <person name="Tsui H.-C.T."/>
            <person name="Winkler M.E."/>
        </authorList>
    </citation>
    <scope>NUCLEOTIDE SEQUENCE</scope>
</reference>
<dbReference type="Gene3D" id="3.20.20.370">
    <property type="entry name" value="Glycoside hydrolase/deacetylase"/>
    <property type="match status" value="1"/>
</dbReference>
<dbReference type="PANTHER" id="PTHR34216:SF3">
    <property type="entry name" value="POLY-BETA-1,6-N-ACETYL-D-GLUCOSAMINE N-DEACETYLASE"/>
    <property type="match status" value="1"/>
</dbReference>
<dbReference type="GO" id="GO:0005975">
    <property type="term" value="P:carbohydrate metabolic process"/>
    <property type="evidence" value="ECO:0007669"/>
    <property type="project" value="InterPro"/>
</dbReference>
<dbReference type="EMBL" id="UINC01025787">
    <property type="protein sequence ID" value="SVB02021.1"/>
    <property type="molecule type" value="Genomic_DNA"/>
</dbReference>
<protein>
    <recommendedName>
        <fullName evidence="3">NodB homology domain-containing protein</fullName>
    </recommendedName>
</protein>
<gene>
    <name evidence="4" type="ORF">METZ01_LOCUS154875</name>
</gene>
<name>A0A382AL95_9ZZZZ</name>
<accession>A0A382AL95</accession>
<dbReference type="InterPro" id="IPR011330">
    <property type="entry name" value="Glyco_hydro/deAcase_b/a-brl"/>
</dbReference>
<evidence type="ECO:0000256" key="1">
    <source>
        <dbReference type="ARBA" id="ARBA00004613"/>
    </source>
</evidence>